<keyword evidence="2" id="KW-0732">Signal</keyword>
<reference evidence="3 4" key="1">
    <citation type="submission" date="2023-07" db="EMBL/GenBank/DDBJ databases">
        <title>Sequencing the genomes of 1000 actinobacteria strains.</title>
        <authorList>
            <person name="Klenk H.-P."/>
        </authorList>
    </citation>
    <scope>NUCLEOTIDE SEQUENCE [LARGE SCALE GENOMIC DNA]</scope>
    <source>
        <strain evidence="3 4">DSM 44710</strain>
    </source>
</reference>
<evidence type="ECO:0008006" key="5">
    <source>
        <dbReference type="Google" id="ProtNLM"/>
    </source>
</evidence>
<feature type="compositionally biased region" description="Low complexity" evidence="1">
    <location>
        <begin position="121"/>
        <end position="145"/>
    </location>
</feature>
<dbReference type="PROSITE" id="PS51257">
    <property type="entry name" value="PROKAR_LIPOPROTEIN"/>
    <property type="match status" value="1"/>
</dbReference>
<feature type="compositionally biased region" description="Basic and acidic residues" evidence="1">
    <location>
        <begin position="256"/>
        <end position="266"/>
    </location>
</feature>
<name>A0ABT9N3C2_9ACTN</name>
<keyword evidence="4" id="KW-1185">Reference proteome</keyword>
<dbReference type="EMBL" id="JAUSRA010000001">
    <property type="protein sequence ID" value="MDP9798207.1"/>
    <property type="molecule type" value="Genomic_DNA"/>
</dbReference>
<feature type="chain" id="PRO_5046666438" description="Lipoprotein" evidence="2">
    <location>
        <begin position="31"/>
        <end position="266"/>
    </location>
</feature>
<evidence type="ECO:0000256" key="2">
    <source>
        <dbReference type="SAM" id="SignalP"/>
    </source>
</evidence>
<feature type="region of interest" description="Disordered" evidence="1">
    <location>
        <begin position="117"/>
        <end position="184"/>
    </location>
</feature>
<proteinExistence type="predicted"/>
<sequence length="266" mass="25562">MTRSMTVGRRALRLAVGAAAVALAVTGCSAGQIAETAMKAPSVASVSADSADGKLAVRGLAVAYEGVEGYPAGGNAPVHVTLINQTANPMTVAIGIGAPAEGANPTVTTARAVQIVGGGSPSAPAETSPSAETSAGASPSGSPSADAGEEPETPGSASPDASGSASGGAASASPSQTSAATAPAGRAATVEIPANSAVIFTSESAERLTLVGLAAALRSGMSVTLTFQATEEGGAASELLTVPTPVDIPLTPAPRETPHEEEGEGH</sequence>
<evidence type="ECO:0000256" key="1">
    <source>
        <dbReference type="SAM" id="MobiDB-lite"/>
    </source>
</evidence>
<dbReference type="Proteomes" id="UP001240984">
    <property type="component" value="Unassembled WGS sequence"/>
</dbReference>
<dbReference type="RefSeq" id="WP_306835933.1">
    <property type="nucleotide sequence ID" value="NZ_JAUSRA010000001.1"/>
</dbReference>
<organism evidence="3 4">
    <name type="scientific">Catenuloplanes nepalensis</name>
    <dbReference type="NCBI Taxonomy" id="587533"/>
    <lineage>
        <taxon>Bacteria</taxon>
        <taxon>Bacillati</taxon>
        <taxon>Actinomycetota</taxon>
        <taxon>Actinomycetes</taxon>
        <taxon>Micromonosporales</taxon>
        <taxon>Micromonosporaceae</taxon>
        <taxon>Catenuloplanes</taxon>
    </lineage>
</organism>
<protein>
    <recommendedName>
        <fullName evidence="5">Lipoprotein</fullName>
    </recommendedName>
</protein>
<evidence type="ECO:0000313" key="3">
    <source>
        <dbReference type="EMBL" id="MDP9798207.1"/>
    </source>
</evidence>
<feature type="region of interest" description="Disordered" evidence="1">
    <location>
        <begin position="236"/>
        <end position="266"/>
    </location>
</feature>
<comment type="caution">
    <text evidence="3">The sequence shown here is derived from an EMBL/GenBank/DDBJ whole genome shotgun (WGS) entry which is preliminary data.</text>
</comment>
<gene>
    <name evidence="3" type="ORF">J2S43_006719</name>
</gene>
<evidence type="ECO:0000313" key="4">
    <source>
        <dbReference type="Proteomes" id="UP001240984"/>
    </source>
</evidence>
<feature type="compositionally biased region" description="Low complexity" evidence="1">
    <location>
        <begin position="153"/>
        <end position="184"/>
    </location>
</feature>
<accession>A0ABT9N3C2</accession>
<feature type="signal peptide" evidence="2">
    <location>
        <begin position="1"/>
        <end position="30"/>
    </location>
</feature>